<dbReference type="RefSeq" id="WP_249706641.1">
    <property type="nucleotide sequence ID" value="NZ_JAMFMB010000002.1"/>
</dbReference>
<name>A0ABT0PXX1_9RHOB</name>
<reference evidence="5" key="1">
    <citation type="submission" date="2022-05" db="EMBL/GenBank/DDBJ databases">
        <authorList>
            <person name="Park J.-S."/>
        </authorList>
    </citation>
    <scope>NUCLEOTIDE SEQUENCE</scope>
    <source>
        <strain evidence="5">2012CJ41-6</strain>
    </source>
</reference>
<gene>
    <name evidence="5" type="ORF">M3P21_02895</name>
</gene>
<dbReference type="InterPro" id="IPR032687">
    <property type="entry name" value="AraC-type_N"/>
</dbReference>
<keyword evidence="3" id="KW-0804">Transcription</keyword>
<evidence type="ECO:0000256" key="3">
    <source>
        <dbReference type="ARBA" id="ARBA00023163"/>
    </source>
</evidence>
<keyword evidence="6" id="KW-1185">Reference proteome</keyword>
<accession>A0ABT0PXX1</accession>
<dbReference type="Pfam" id="PF12833">
    <property type="entry name" value="HTH_18"/>
    <property type="match status" value="1"/>
</dbReference>
<dbReference type="PANTHER" id="PTHR47894">
    <property type="entry name" value="HTH-TYPE TRANSCRIPTIONAL REGULATOR GADX"/>
    <property type="match status" value="1"/>
</dbReference>
<proteinExistence type="predicted"/>
<sequence>MITDPVAYRINDLVPIHWLIFALLDRGIADKDLCTQIDCTPTELNDPEFAIPVESYLRLIDWGAAKLGDPDLGLSIGQTARARQFGVLGYIVDNASSVRDLCVFLDHYYEVFTRSFGMKFTQAQGICIFDYSENPLPGSDGRQDIDFSLAVLVEVMRRKIGTDWHPTTTRFTFPRPPDLTTHRKIFGPDVRFGQDKNQLIFDRKILRMKISDADPGLLAIVRQQADTLLERARMGESVERRVRLLLSSRVGHTQLTATEISSDLNISVRKLHRCLSSEGTTFRELRKDVIQSAARSALEFTDASVSEIATRLGFSETSAFVRAFKREEGVSPLKHRRMAAP</sequence>
<feature type="domain" description="HTH araC/xylS-type" evidence="4">
    <location>
        <begin position="240"/>
        <end position="338"/>
    </location>
</feature>
<dbReference type="PANTHER" id="PTHR47894:SF1">
    <property type="entry name" value="HTH-TYPE TRANSCRIPTIONAL REGULATOR VQSM"/>
    <property type="match status" value="1"/>
</dbReference>
<evidence type="ECO:0000259" key="4">
    <source>
        <dbReference type="PROSITE" id="PS01124"/>
    </source>
</evidence>
<dbReference type="Pfam" id="PF12625">
    <property type="entry name" value="Arabinose_bd"/>
    <property type="match status" value="1"/>
</dbReference>
<dbReference type="EMBL" id="JAMFMB010000002">
    <property type="protein sequence ID" value="MCL6282466.1"/>
    <property type="molecule type" value="Genomic_DNA"/>
</dbReference>
<keyword evidence="2" id="KW-0238">DNA-binding</keyword>
<dbReference type="Gene3D" id="1.10.10.60">
    <property type="entry name" value="Homeodomain-like"/>
    <property type="match status" value="1"/>
</dbReference>
<dbReference type="InterPro" id="IPR009057">
    <property type="entry name" value="Homeodomain-like_sf"/>
</dbReference>
<dbReference type="PRINTS" id="PR00032">
    <property type="entry name" value="HTHARAC"/>
</dbReference>
<evidence type="ECO:0000256" key="1">
    <source>
        <dbReference type="ARBA" id="ARBA00023015"/>
    </source>
</evidence>
<dbReference type="InterPro" id="IPR020449">
    <property type="entry name" value="Tscrpt_reg_AraC-type_HTH"/>
</dbReference>
<evidence type="ECO:0000313" key="5">
    <source>
        <dbReference type="EMBL" id="MCL6282466.1"/>
    </source>
</evidence>
<evidence type="ECO:0000256" key="2">
    <source>
        <dbReference type="ARBA" id="ARBA00023125"/>
    </source>
</evidence>
<comment type="caution">
    <text evidence="5">The sequence shown here is derived from an EMBL/GenBank/DDBJ whole genome shotgun (WGS) entry which is preliminary data.</text>
</comment>
<evidence type="ECO:0000313" key="6">
    <source>
        <dbReference type="Proteomes" id="UP001203880"/>
    </source>
</evidence>
<dbReference type="InterPro" id="IPR018060">
    <property type="entry name" value="HTH_AraC"/>
</dbReference>
<dbReference type="Proteomes" id="UP001203880">
    <property type="component" value="Unassembled WGS sequence"/>
</dbReference>
<dbReference type="SMART" id="SM00342">
    <property type="entry name" value="HTH_ARAC"/>
    <property type="match status" value="1"/>
</dbReference>
<protein>
    <submittedName>
        <fullName evidence="5">AraC family transcriptional regulator</fullName>
    </submittedName>
</protein>
<keyword evidence="1" id="KW-0805">Transcription regulation</keyword>
<dbReference type="SUPFAM" id="SSF46689">
    <property type="entry name" value="Homeodomain-like"/>
    <property type="match status" value="1"/>
</dbReference>
<dbReference type="PROSITE" id="PS01124">
    <property type="entry name" value="HTH_ARAC_FAMILY_2"/>
    <property type="match status" value="1"/>
</dbReference>
<organism evidence="5 6">
    <name type="scientific">Ruegeria spongiae</name>
    <dbReference type="NCBI Taxonomy" id="2942209"/>
    <lineage>
        <taxon>Bacteria</taxon>
        <taxon>Pseudomonadati</taxon>
        <taxon>Pseudomonadota</taxon>
        <taxon>Alphaproteobacteria</taxon>
        <taxon>Rhodobacterales</taxon>
        <taxon>Roseobacteraceae</taxon>
        <taxon>Ruegeria</taxon>
    </lineage>
</organism>